<comment type="caution">
    <text evidence="1">The sequence shown here is derived from an EMBL/GenBank/DDBJ whole genome shotgun (WGS) entry which is preliminary data.</text>
</comment>
<proteinExistence type="predicted"/>
<evidence type="ECO:0000313" key="1">
    <source>
        <dbReference type="EMBL" id="MDT0635232.1"/>
    </source>
</evidence>
<name>A0ABU3C0Y6_9GAMM</name>
<gene>
    <name evidence="1" type="ORF">RM532_09725</name>
</gene>
<keyword evidence="2" id="KW-1185">Reference proteome</keyword>
<protein>
    <submittedName>
        <fullName evidence="1">GxxExxY protein</fullName>
    </submittedName>
</protein>
<dbReference type="RefSeq" id="WP_311653128.1">
    <property type="nucleotide sequence ID" value="NZ_JAVRIB010000009.1"/>
</dbReference>
<dbReference type="NCBIfam" id="TIGR04256">
    <property type="entry name" value="GxxExxY"/>
    <property type="match status" value="1"/>
</dbReference>
<evidence type="ECO:0000313" key="2">
    <source>
        <dbReference type="Proteomes" id="UP001251857"/>
    </source>
</evidence>
<dbReference type="InterPro" id="IPR026350">
    <property type="entry name" value="GxxExxY"/>
</dbReference>
<organism evidence="1 2">
    <name type="scientific">Spectribacter hydrogenoxidans</name>
    <dbReference type="NCBI Taxonomy" id="3075608"/>
    <lineage>
        <taxon>Bacteria</taxon>
        <taxon>Pseudomonadati</taxon>
        <taxon>Pseudomonadota</taxon>
        <taxon>Gammaproteobacteria</taxon>
        <taxon>Salinisphaerales</taxon>
        <taxon>Salinisphaeraceae</taxon>
        <taxon>Spectribacter</taxon>
    </lineage>
</organism>
<dbReference type="EMBL" id="JAVRIB010000009">
    <property type="protein sequence ID" value="MDT0635232.1"/>
    <property type="molecule type" value="Genomic_DNA"/>
</dbReference>
<accession>A0ABU3C0Y6</accession>
<dbReference type="Pfam" id="PF13366">
    <property type="entry name" value="PDDEXK_3"/>
    <property type="match status" value="1"/>
</dbReference>
<reference evidence="1 2" key="1">
    <citation type="submission" date="2023-09" db="EMBL/GenBank/DDBJ databases">
        <authorList>
            <person name="Rey-Velasco X."/>
        </authorList>
    </citation>
    <scope>NUCLEOTIDE SEQUENCE [LARGE SCALE GENOMIC DNA]</scope>
    <source>
        <strain evidence="1 2">W335</strain>
    </source>
</reference>
<sequence>MTLTAKDAKSAKDVNARSHEVIGAAIEVHRELGPGLLESAYEQALAHELHTRGVPFQRQVAMPVAYKKIQLDCGFRLDMLVDDCLVTELKSVDKFAPIHEAQVLTYLRLSDCRLALLLNFNVTSMRNGIKRVARDL</sequence>
<dbReference type="Proteomes" id="UP001251857">
    <property type="component" value="Unassembled WGS sequence"/>
</dbReference>